<evidence type="ECO:0000313" key="9">
    <source>
        <dbReference type="Proteomes" id="UP000469890"/>
    </source>
</evidence>
<accession>A0A8H4F1K8</accession>
<evidence type="ECO:0000256" key="3">
    <source>
        <dbReference type="ARBA" id="ARBA00022989"/>
    </source>
</evidence>
<dbReference type="PROSITE" id="PS50928">
    <property type="entry name" value="ABC_TM1"/>
    <property type="match status" value="1"/>
</dbReference>
<evidence type="ECO:0000256" key="4">
    <source>
        <dbReference type="ARBA" id="ARBA00023136"/>
    </source>
</evidence>
<evidence type="ECO:0000256" key="1">
    <source>
        <dbReference type="ARBA" id="ARBA00004141"/>
    </source>
</evidence>
<keyword evidence="3 6" id="KW-1133">Transmembrane helix</keyword>
<feature type="transmembrane region" description="Helical" evidence="6">
    <location>
        <begin position="309"/>
        <end position="336"/>
    </location>
</feature>
<feature type="transmembrane region" description="Helical" evidence="6">
    <location>
        <begin position="348"/>
        <end position="381"/>
    </location>
</feature>
<feature type="compositionally biased region" description="Acidic residues" evidence="5">
    <location>
        <begin position="44"/>
        <end position="93"/>
    </location>
</feature>
<protein>
    <recommendedName>
        <fullName evidence="7">ABC transmembrane type-1 domain-containing protein</fullName>
    </recommendedName>
</protein>
<feature type="domain" description="ABC transmembrane type-1" evidence="7">
    <location>
        <begin position="315"/>
        <end position="382"/>
    </location>
</feature>
<comment type="subcellular location">
    <subcellularLocation>
        <location evidence="1">Membrane</location>
        <topology evidence="1">Multi-pass membrane protein</topology>
    </subcellularLocation>
</comment>
<dbReference type="GO" id="GO:0055085">
    <property type="term" value="P:transmembrane transport"/>
    <property type="evidence" value="ECO:0007669"/>
    <property type="project" value="InterPro"/>
</dbReference>
<gene>
    <name evidence="8" type="ORF">FB192DRAFT_1446267</name>
</gene>
<dbReference type="EMBL" id="JAAECE010000004">
    <property type="protein sequence ID" value="KAF1801470.1"/>
    <property type="molecule type" value="Genomic_DNA"/>
</dbReference>
<organism evidence="8 9">
    <name type="scientific">Mucor circinelloides f. lusitanicus</name>
    <name type="common">Mucor racemosus var. lusitanicus</name>
    <dbReference type="NCBI Taxonomy" id="29924"/>
    <lineage>
        <taxon>Eukaryota</taxon>
        <taxon>Fungi</taxon>
        <taxon>Fungi incertae sedis</taxon>
        <taxon>Mucoromycota</taxon>
        <taxon>Mucoromycotina</taxon>
        <taxon>Mucoromycetes</taxon>
        <taxon>Mucorales</taxon>
        <taxon>Mucorineae</taxon>
        <taxon>Mucoraceae</taxon>
        <taxon>Mucor</taxon>
    </lineage>
</organism>
<dbReference type="Proteomes" id="UP000469890">
    <property type="component" value="Unassembled WGS sequence"/>
</dbReference>
<dbReference type="InterPro" id="IPR000515">
    <property type="entry name" value="MetI-like"/>
</dbReference>
<proteinExistence type="predicted"/>
<dbReference type="AlphaFoldDB" id="A0A8H4F1K8"/>
<evidence type="ECO:0000259" key="7">
    <source>
        <dbReference type="PROSITE" id="PS50928"/>
    </source>
</evidence>
<dbReference type="GO" id="GO:0016020">
    <property type="term" value="C:membrane"/>
    <property type="evidence" value="ECO:0007669"/>
    <property type="project" value="UniProtKB-SubCell"/>
</dbReference>
<feature type="region of interest" description="Disordered" evidence="5">
    <location>
        <begin position="40"/>
        <end position="101"/>
    </location>
</feature>
<feature type="transmembrane region" description="Helical" evidence="6">
    <location>
        <begin position="280"/>
        <end position="303"/>
    </location>
</feature>
<reference evidence="8 9" key="1">
    <citation type="submission" date="2019-09" db="EMBL/GenBank/DDBJ databases">
        <authorList>
            <consortium name="DOE Joint Genome Institute"/>
            <person name="Mondo S.J."/>
            <person name="Navarro-Mendoza M.I."/>
            <person name="Perez-Arques C."/>
            <person name="Panchal S."/>
            <person name="Nicolas F.E."/>
            <person name="Ganguly P."/>
            <person name="Pangilinan J."/>
            <person name="Grigoriev I."/>
            <person name="Heitman J."/>
            <person name="Sanya K."/>
            <person name="Garre V."/>
        </authorList>
    </citation>
    <scope>NUCLEOTIDE SEQUENCE [LARGE SCALE GENOMIC DNA]</scope>
    <source>
        <strain evidence="8 9">MU402</strain>
    </source>
</reference>
<comment type="caution">
    <text evidence="8">The sequence shown here is derived from an EMBL/GenBank/DDBJ whole genome shotgun (WGS) entry which is preliminary data.</text>
</comment>
<keyword evidence="4 6" id="KW-0472">Membrane</keyword>
<keyword evidence="2 6" id="KW-0812">Transmembrane</keyword>
<evidence type="ECO:0000256" key="5">
    <source>
        <dbReference type="SAM" id="MobiDB-lite"/>
    </source>
</evidence>
<sequence>MPLQRTQSEFFDLNDDSSDLAALVEDLDDEFSAVVDSLVARQGEEEEEEEFHDAEEGVYLDQLFGDDEEEEEEDKEEEDKEEDEEWFDSEEGEFGSSLLPDDVSACSEMSIDMEEYGGIDGSAVAGEVQVGGNSGCGWYPLIEEDIMMEEDVEIVDANEGKDVVMEEAFVEEDVEMEEAVDWMDVDDEFCYHCHYRIIPVTVTADTTASKVAMSTAPIYERVGGLVSTGATGALFALLAVSVLAAAVVSVLVVSVLVVSVLVVAVLAVAVLFVAVLAVAVLAVAVVLLVVVLLVAALLAIAVVMLVSVLLAVAIVLLTVVLLVVAVLAVFLLGVLLQAFLWHRIPLRWFACANCFLLLVIPVLVVSFWLLCFMAFSLVLAVV</sequence>
<evidence type="ECO:0000256" key="2">
    <source>
        <dbReference type="ARBA" id="ARBA00022692"/>
    </source>
</evidence>
<evidence type="ECO:0000256" key="6">
    <source>
        <dbReference type="SAM" id="Phobius"/>
    </source>
</evidence>
<evidence type="ECO:0000313" key="8">
    <source>
        <dbReference type="EMBL" id="KAF1801470.1"/>
    </source>
</evidence>
<name>A0A8H4F1K8_MUCCL</name>